<keyword evidence="1" id="KW-0812">Transmembrane</keyword>
<feature type="transmembrane region" description="Helical" evidence="1">
    <location>
        <begin position="52"/>
        <end position="70"/>
    </location>
</feature>
<organism evidence="2">
    <name type="scientific">Streptomyces sp. R28</name>
    <dbReference type="NCBI Taxonomy" id="3238628"/>
    <lineage>
        <taxon>Bacteria</taxon>
        <taxon>Bacillati</taxon>
        <taxon>Actinomycetota</taxon>
        <taxon>Actinomycetes</taxon>
        <taxon>Kitasatosporales</taxon>
        <taxon>Streptomycetaceae</taxon>
        <taxon>Streptomyces</taxon>
    </lineage>
</organism>
<dbReference type="EMBL" id="CP163439">
    <property type="protein sequence ID" value="XDQ35808.1"/>
    <property type="molecule type" value="Genomic_DNA"/>
</dbReference>
<name>A0AB39Q189_9ACTN</name>
<evidence type="ECO:0000256" key="1">
    <source>
        <dbReference type="SAM" id="Phobius"/>
    </source>
</evidence>
<proteinExistence type="predicted"/>
<dbReference type="RefSeq" id="WP_369170339.1">
    <property type="nucleotide sequence ID" value="NZ_CP163439.1"/>
</dbReference>
<keyword evidence="1" id="KW-0472">Membrane</keyword>
<gene>
    <name evidence="2" type="ORF">AB5J49_22005</name>
</gene>
<sequence length="322" mass="35688">MSDTSSSWASRLAAAWERAESTVTRLFLFGVFVVGLVAQFVKPVGDALQDKVYLGGALLTVVGYVLYAEVQRLNAGHSAQRVTEAELQAVVEELKSGVQRLNDVLCPSGVLPTKLEAQFQEVLEKGGEVRLSVLGFTGETFADPLVQRILPQLTPGVARTIQLRVLVPDFTKEIEVPGRVGADGKADDAPRFRESLVGQIENHERRLKDQARRMESNDRGRLSVEFRVLHMSPSLKLYFINDDVVYEGIYDKIEKVEPNGSGGQLLDPQGYDSLLTRWASNGGDEARKIIDRRRELFDTLWDSARAFTTEMPGTAPVRPEVS</sequence>
<reference evidence="2" key="1">
    <citation type="submission" date="2024-07" db="EMBL/GenBank/DDBJ databases">
        <authorList>
            <person name="Yu S.T."/>
        </authorList>
    </citation>
    <scope>NUCLEOTIDE SEQUENCE</scope>
    <source>
        <strain evidence="2">R28</strain>
    </source>
</reference>
<accession>A0AB39Q189</accession>
<protein>
    <submittedName>
        <fullName evidence="2">ATP/GTP-binding protein</fullName>
    </submittedName>
</protein>
<dbReference type="AlphaFoldDB" id="A0AB39Q189"/>
<feature type="transmembrane region" description="Helical" evidence="1">
    <location>
        <begin position="21"/>
        <end position="40"/>
    </location>
</feature>
<evidence type="ECO:0000313" key="2">
    <source>
        <dbReference type="EMBL" id="XDQ35808.1"/>
    </source>
</evidence>
<keyword evidence="1" id="KW-1133">Transmembrane helix</keyword>